<evidence type="ECO:0000256" key="3">
    <source>
        <dbReference type="ARBA" id="ARBA00004906"/>
    </source>
</evidence>
<dbReference type="InterPro" id="IPR013083">
    <property type="entry name" value="Znf_RING/FYVE/PHD"/>
</dbReference>
<evidence type="ECO:0000256" key="17">
    <source>
        <dbReference type="SAM" id="MobiDB-lite"/>
    </source>
</evidence>
<dbReference type="Pfam" id="PF08647">
    <property type="entry name" value="BRE1"/>
    <property type="match status" value="1"/>
</dbReference>
<organism evidence="19 20">
    <name type="scientific">Somion occarium</name>
    <dbReference type="NCBI Taxonomy" id="3059160"/>
    <lineage>
        <taxon>Eukaryota</taxon>
        <taxon>Fungi</taxon>
        <taxon>Dikarya</taxon>
        <taxon>Basidiomycota</taxon>
        <taxon>Agaricomycotina</taxon>
        <taxon>Agaricomycetes</taxon>
        <taxon>Polyporales</taxon>
        <taxon>Cerrenaceae</taxon>
        <taxon>Somion</taxon>
    </lineage>
</organism>
<evidence type="ECO:0000256" key="9">
    <source>
        <dbReference type="ARBA" id="ARBA00022833"/>
    </source>
</evidence>
<keyword evidence="20" id="KW-1185">Reference proteome</keyword>
<evidence type="ECO:0000256" key="8">
    <source>
        <dbReference type="ARBA" id="ARBA00022786"/>
    </source>
</evidence>
<dbReference type="Gene3D" id="3.30.40.10">
    <property type="entry name" value="Zinc/RING finger domain, C3HC4 (zinc finger)"/>
    <property type="match status" value="1"/>
</dbReference>
<evidence type="ECO:0000256" key="14">
    <source>
        <dbReference type="PROSITE-ProRule" id="PRU00175"/>
    </source>
</evidence>
<feature type="coiled-coil region" evidence="16">
    <location>
        <begin position="293"/>
        <end position="320"/>
    </location>
</feature>
<feature type="compositionally biased region" description="Basic and acidic residues" evidence="17">
    <location>
        <begin position="745"/>
        <end position="755"/>
    </location>
</feature>
<comment type="subcellular location">
    <subcellularLocation>
        <location evidence="2 15">Nucleus</location>
    </subcellularLocation>
</comment>
<evidence type="ECO:0000256" key="16">
    <source>
        <dbReference type="SAM" id="Coils"/>
    </source>
</evidence>
<dbReference type="PROSITE" id="PS50089">
    <property type="entry name" value="ZF_RING_2"/>
    <property type="match status" value="1"/>
</dbReference>
<keyword evidence="9 15" id="KW-0862">Zinc</keyword>
<keyword evidence="6 15" id="KW-0479">Metal-binding</keyword>
<dbReference type="Pfam" id="PF00097">
    <property type="entry name" value="zf-C3HC4"/>
    <property type="match status" value="1"/>
</dbReference>
<dbReference type="PANTHER" id="PTHR23163">
    <property type="entry name" value="RING FINGER PROTEIN-RELATED"/>
    <property type="match status" value="1"/>
</dbReference>
<evidence type="ECO:0000256" key="15">
    <source>
        <dbReference type="RuleBase" id="RU365038"/>
    </source>
</evidence>
<evidence type="ECO:0000256" key="6">
    <source>
        <dbReference type="ARBA" id="ARBA00022723"/>
    </source>
</evidence>
<evidence type="ECO:0000256" key="2">
    <source>
        <dbReference type="ARBA" id="ARBA00004123"/>
    </source>
</evidence>
<evidence type="ECO:0000256" key="4">
    <source>
        <dbReference type="ARBA" id="ARBA00005555"/>
    </source>
</evidence>
<feature type="coiled-coil region" evidence="16">
    <location>
        <begin position="629"/>
        <end position="684"/>
    </location>
</feature>
<proteinExistence type="inferred from homology"/>
<dbReference type="SUPFAM" id="SSF57850">
    <property type="entry name" value="RING/U-box"/>
    <property type="match status" value="1"/>
</dbReference>
<keyword evidence="12 15" id="KW-0539">Nucleus</keyword>
<reference evidence="20" key="1">
    <citation type="submission" date="2024-04" db="EMBL/GenBank/DDBJ databases">
        <authorList>
            <person name="Shaw F."/>
            <person name="Minotto A."/>
        </authorList>
    </citation>
    <scope>NUCLEOTIDE SEQUENCE [LARGE SCALE GENOMIC DNA]</scope>
</reference>
<feature type="region of interest" description="Disordered" evidence="17">
    <location>
        <begin position="745"/>
        <end position="764"/>
    </location>
</feature>
<evidence type="ECO:0000313" key="19">
    <source>
        <dbReference type="EMBL" id="CAL1706864.1"/>
    </source>
</evidence>
<keyword evidence="7 14" id="KW-0863">Zinc-finger</keyword>
<evidence type="ECO:0000259" key="18">
    <source>
        <dbReference type="PROSITE" id="PS50089"/>
    </source>
</evidence>
<feature type="compositionally biased region" description="Basic and acidic residues" evidence="17">
    <location>
        <begin position="246"/>
        <end position="260"/>
    </location>
</feature>
<comment type="function">
    <text evidence="13">E3 ubiquitin-protein ligase that mediates monoubiquitination of histone H2B to form H2BK123ub1. H2BK123ub1 gives a specific tag for epigenetic transcriptional activation and is also a prerequisite for H3K4me and H3K79me formation.</text>
</comment>
<gene>
    <name evidence="19" type="ORF">GFSPODELE1_LOCUS6082</name>
</gene>
<protein>
    <recommendedName>
        <fullName evidence="15">E3 ubiquitin protein ligase</fullName>
        <ecNumber evidence="15">2.3.2.27</ecNumber>
    </recommendedName>
</protein>
<feature type="coiled-coil region" evidence="16">
    <location>
        <begin position="349"/>
        <end position="383"/>
    </location>
</feature>
<comment type="catalytic activity">
    <reaction evidence="1 15">
        <text>S-ubiquitinyl-[E2 ubiquitin-conjugating enzyme]-L-cysteine + [acceptor protein]-L-lysine = [E2 ubiquitin-conjugating enzyme]-L-cysteine + N(6)-ubiquitinyl-[acceptor protein]-L-lysine.</text>
        <dbReference type="EC" id="2.3.2.27"/>
    </reaction>
</comment>
<keyword evidence="11 15" id="KW-0175">Coiled coil</keyword>
<dbReference type="InterPro" id="IPR018957">
    <property type="entry name" value="Znf_C3HC4_RING-type"/>
</dbReference>
<dbReference type="PANTHER" id="PTHR23163:SF0">
    <property type="entry name" value="E3 UBIQUITIN-PROTEIN LIGASE BRE1"/>
    <property type="match status" value="1"/>
</dbReference>
<keyword evidence="8 15" id="KW-0833">Ubl conjugation pathway</keyword>
<evidence type="ECO:0000313" key="20">
    <source>
        <dbReference type="Proteomes" id="UP001497453"/>
    </source>
</evidence>
<dbReference type="SMART" id="SM00184">
    <property type="entry name" value="RING"/>
    <property type="match status" value="1"/>
</dbReference>
<evidence type="ECO:0000256" key="5">
    <source>
        <dbReference type="ARBA" id="ARBA00022679"/>
    </source>
</evidence>
<feature type="region of interest" description="Disordered" evidence="17">
    <location>
        <begin position="1"/>
        <end position="53"/>
    </location>
</feature>
<evidence type="ECO:0000256" key="12">
    <source>
        <dbReference type="ARBA" id="ARBA00023242"/>
    </source>
</evidence>
<feature type="coiled-coil region" evidence="16">
    <location>
        <begin position="187"/>
        <end position="228"/>
    </location>
</feature>
<dbReference type="EC" id="2.3.2.27" evidence="15"/>
<feature type="region of interest" description="Disordered" evidence="17">
    <location>
        <begin position="234"/>
        <end position="284"/>
    </location>
</feature>
<feature type="compositionally biased region" description="Basic and acidic residues" evidence="17">
    <location>
        <begin position="1"/>
        <end position="16"/>
    </location>
</feature>
<feature type="domain" description="RING-type" evidence="18">
    <location>
        <begin position="779"/>
        <end position="818"/>
    </location>
</feature>
<dbReference type="InterPro" id="IPR013956">
    <property type="entry name" value="E3_ubiquit_lig_Bre1"/>
</dbReference>
<comment type="pathway">
    <text evidence="3 15">Protein modification; protein ubiquitination.</text>
</comment>
<evidence type="ECO:0000256" key="7">
    <source>
        <dbReference type="ARBA" id="ARBA00022771"/>
    </source>
</evidence>
<dbReference type="Proteomes" id="UP001497453">
    <property type="component" value="Chromosome 4"/>
</dbReference>
<feature type="compositionally biased region" description="Low complexity" evidence="17">
    <location>
        <begin position="261"/>
        <end position="271"/>
    </location>
</feature>
<dbReference type="InterPro" id="IPR058643">
    <property type="entry name" value="BRE1-like_CC"/>
</dbReference>
<dbReference type="InterPro" id="IPR001841">
    <property type="entry name" value="Znf_RING"/>
</dbReference>
<comment type="similarity">
    <text evidence="4 15">Belongs to the BRE1 family.</text>
</comment>
<keyword evidence="10 15" id="KW-0156">Chromatin regulator</keyword>
<keyword evidence="5 15" id="KW-0808">Transferase</keyword>
<feature type="coiled-coil region" evidence="16">
    <location>
        <begin position="479"/>
        <end position="582"/>
    </location>
</feature>
<dbReference type="InterPro" id="IPR017907">
    <property type="entry name" value="Znf_RING_CS"/>
</dbReference>
<evidence type="ECO:0000256" key="13">
    <source>
        <dbReference type="ARBA" id="ARBA00059679"/>
    </source>
</evidence>
<dbReference type="EMBL" id="OZ037947">
    <property type="protein sequence ID" value="CAL1706864.1"/>
    <property type="molecule type" value="Genomic_DNA"/>
</dbReference>
<evidence type="ECO:0000256" key="11">
    <source>
        <dbReference type="ARBA" id="ARBA00023054"/>
    </source>
</evidence>
<name>A0ABP1DI08_9APHY</name>
<evidence type="ECO:0000256" key="1">
    <source>
        <dbReference type="ARBA" id="ARBA00000900"/>
    </source>
</evidence>
<sequence length="832" mass="95222">MESRKRLRTDDSDALHGAKKRALASPSNIDSPGYLNGALPATTDTDEPKDSDSLEMFRKDAIYRRMKHYSRENERSQAKIVELERRRSTCEAGLAALEACWTQLVDTIRSVVHSDSLPPVDVETQDIFDLSAHVSEDSDSTYVDTLRTKMQATQQLVTAFVQLGAKGDSGLLQDEMYRRCQRAQTECTSLRSEVSLIRAKLRNAEEEKERLHEQLIAAEKRVDRLQSKTIAALYPPQGSASPPPPSDKEQHVAVKDESSPRDSPSSPAPSGSQPPPVVVNGTDDSADDWKEIAELREANIEQLRKAKSELTDEVTSLQIKMRIPPDDFIQQTHVYKVLVDEASRIHHDKAELIKEVEKSKAEIENLQVTHEKEKADLQAAYDKQVSEFVAMGNKRDTEICRLRDQRDQQLSELNERKQKDNVKIASLNEFKSLAESRGDRIKVLESEVTRLKTRLAAESGDEDLMTFLFQHGAEEMSYVEDLRQKLRAAEDRATSLEQSLSFFQEEHPDVVQHMQREVEAKQELAEVSRQLKEYRSTLSSLPPDLQSLTEQLKQKDEEIEQLKSLEKQREQAESSLYAELDRLSAAWEALDRQVKSKVFDLSAMEERVVKVGLDKAKSENKFYSAMRDKEAIENERKNLSRGYEKQTKLIEKFMETEKNLHSQISTLEKEVSLLKNALEAQKGHVKLIEHEILTWKTRAEGERKRADDMRAMYIDREHTLERQRADFRKQEESLAKVKRETEKLNAKLRASEKSHSGSTSSREAQLREEVEKCMTLLQCSTCKMNMRNTVITKCMHSFCRACVDSRISSRQRKCPACNLGFAQSDVQQLFFQ</sequence>
<dbReference type="Pfam" id="PF26095">
    <property type="entry name" value="CC_Bre1"/>
    <property type="match status" value="1"/>
</dbReference>
<evidence type="ECO:0000256" key="10">
    <source>
        <dbReference type="ARBA" id="ARBA00022853"/>
    </source>
</evidence>
<dbReference type="CDD" id="cd16499">
    <property type="entry name" value="RING-HC_Bre1-like"/>
    <property type="match status" value="1"/>
</dbReference>
<accession>A0ABP1DI08</accession>
<dbReference type="PROSITE" id="PS00518">
    <property type="entry name" value="ZF_RING_1"/>
    <property type="match status" value="1"/>
</dbReference>